<evidence type="ECO:0000313" key="4">
    <source>
        <dbReference type="EMBL" id="MBB6551436.1"/>
    </source>
</evidence>
<dbReference type="SUPFAM" id="SSF160991">
    <property type="entry name" value="CV3147-like"/>
    <property type="match status" value="1"/>
</dbReference>
<feature type="region of interest" description="Disordered" evidence="1">
    <location>
        <begin position="357"/>
        <end position="395"/>
    </location>
</feature>
<dbReference type="AlphaFoldDB" id="A0A7X0NXZ5"/>
<evidence type="ECO:0000259" key="3">
    <source>
        <dbReference type="Pfam" id="PF20906"/>
    </source>
</evidence>
<dbReference type="EMBL" id="JACHMI010000001">
    <property type="protein sequence ID" value="MBB6551436.1"/>
    <property type="molecule type" value="Genomic_DNA"/>
</dbReference>
<reference evidence="4 5" key="1">
    <citation type="submission" date="2020-08" db="EMBL/GenBank/DDBJ databases">
        <title>Sequencing the genomes of 1000 actinobacteria strains.</title>
        <authorList>
            <person name="Klenk H.-P."/>
        </authorList>
    </citation>
    <scope>NUCLEOTIDE SEQUENCE [LARGE SCALE GENOMIC DNA]</scope>
    <source>
        <strain evidence="4 5">DSM 43768</strain>
    </source>
</reference>
<feature type="domain" description="S-Me-THD N-terminal" evidence="2">
    <location>
        <begin position="8"/>
        <end position="161"/>
    </location>
</feature>
<name>A0A7X0NXZ5_9ACTN</name>
<dbReference type="InterPro" id="IPR024071">
    <property type="entry name" value="S-Me-THD_C_sf"/>
</dbReference>
<dbReference type="RefSeq" id="WP_221525074.1">
    <property type="nucleotide sequence ID" value="NZ_BAAAXY010000260.1"/>
</dbReference>
<proteinExistence type="predicted"/>
<gene>
    <name evidence="4" type="ORF">HD593_006231</name>
</gene>
<organism evidence="4 5">
    <name type="scientific">Nonomuraea rubra</name>
    <dbReference type="NCBI Taxonomy" id="46180"/>
    <lineage>
        <taxon>Bacteria</taxon>
        <taxon>Bacillati</taxon>
        <taxon>Actinomycetota</taxon>
        <taxon>Actinomycetes</taxon>
        <taxon>Streptosporangiales</taxon>
        <taxon>Streptosporangiaceae</taxon>
        <taxon>Nonomuraea</taxon>
    </lineage>
</organism>
<evidence type="ECO:0000256" key="1">
    <source>
        <dbReference type="SAM" id="MobiDB-lite"/>
    </source>
</evidence>
<evidence type="ECO:0000313" key="5">
    <source>
        <dbReference type="Proteomes" id="UP000565579"/>
    </source>
</evidence>
<dbReference type="InterPro" id="IPR010318">
    <property type="entry name" value="S-Me-THD_N"/>
</dbReference>
<dbReference type="InterPro" id="IPR048350">
    <property type="entry name" value="S-Me-THD-like_C"/>
</dbReference>
<comment type="caution">
    <text evidence="4">The sequence shown here is derived from an EMBL/GenBank/DDBJ whole genome shotgun (WGS) entry which is preliminary data.</text>
</comment>
<dbReference type="Pfam" id="PF06032">
    <property type="entry name" value="S-Me-THD_N"/>
    <property type="match status" value="1"/>
</dbReference>
<dbReference type="InterPro" id="IPR027479">
    <property type="entry name" value="S-Me-THD_N_sf"/>
</dbReference>
<dbReference type="Gene3D" id="2.40.390.10">
    <property type="entry name" value="CV3147-like"/>
    <property type="match status" value="1"/>
</dbReference>
<sequence>MVRIESPDVEALERGVAVLGSGGGGDSRTAATLLRRRLADGVDVAVRPLGDLPPGARVVPVGVVGATAAFAEKLPGGHEVAAAVEAIQRWTGERADALVSIEIGGLNGVLPLVAACDLGLSAVDADLSGRGLPRLNQLSLAAAGRPLTPAALAEPSGQVLVQGTGSPADLERTARTFLPAAGGWAALALAPVPARELASCCVTGSVSDAVRLGRRILGLGESPDPGRLAAATGGRVLAVGRVVEVTRRPGPEVHGRPGFARGSVTLTGHVSGELLRVEMENEYLLALRDGLVVASTPDVIAVLDRRTGVPIQGDAVRVGMEVMVLQVAISPFWTDPGRIGVLSPRAYGLDSDPVLLERDGQLGGAGPEPGSQPGGGAAPERGARLGGGAGLGAGA</sequence>
<feature type="domain" description="S-Me-THD-like C-terminal" evidence="3">
    <location>
        <begin position="169"/>
        <end position="352"/>
    </location>
</feature>
<protein>
    <submittedName>
        <fullName evidence="4">DUF917 family protein</fullName>
    </submittedName>
</protein>
<accession>A0A7X0NXZ5</accession>
<dbReference type="Proteomes" id="UP000565579">
    <property type="component" value="Unassembled WGS sequence"/>
</dbReference>
<keyword evidence="5" id="KW-1185">Reference proteome</keyword>
<feature type="compositionally biased region" description="Gly residues" evidence="1">
    <location>
        <begin position="361"/>
        <end position="377"/>
    </location>
</feature>
<dbReference type="Gene3D" id="3.40.1610.10">
    <property type="entry name" value="CV3147-like domain"/>
    <property type="match status" value="1"/>
</dbReference>
<feature type="compositionally biased region" description="Gly residues" evidence="1">
    <location>
        <begin position="384"/>
        <end position="395"/>
    </location>
</feature>
<evidence type="ECO:0000259" key="2">
    <source>
        <dbReference type="Pfam" id="PF06032"/>
    </source>
</evidence>
<dbReference type="Pfam" id="PF20906">
    <property type="entry name" value="S-Me-THD_C"/>
    <property type="match status" value="1"/>
</dbReference>